<evidence type="ECO:0000313" key="15">
    <source>
        <dbReference type="Proteomes" id="UP000555828"/>
    </source>
</evidence>
<evidence type="ECO:0000256" key="11">
    <source>
        <dbReference type="RuleBase" id="RU004252"/>
    </source>
</evidence>
<protein>
    <recommendedName>
        <fullName evidence="8 10">NH(3)-dependent NAD(+) synthetase</fullName>
        <ecNumber evidence="8 10">6.3.1.5</ecNumber>
    </recommendedName>
</protein>
<keyword evidence="2 8" id="KW-0436">Ligase</keyword>
<dbReference type="Pfam" id="PF02540">
    <property type="entry name" value="NAD_synthase"/>
    <property type="match status" value="2"/>
</dbReference>
<feature type="binding site" evidence="8">
    <location>
        <position position="191"/>
    </location>
    <ligand>
        <name>deamido-NAD(+)</name>
        <dbReference type="ChEBI" id="CHEBI:58437"/>
        <note>ligand shared between two neighboring subunits</note>
    </ligand>
</feature>
<evidence type="ECO:0000256" key="4">
    <source>
        <dbReference type="ARBA" id="ARBA00022741"/>
    </source>
</evidence>
<keyword evidence="5 8" id="KW-0067">ATP-binding</keyword>
<comment type="subunit">
    <text evidence="8">Homodimer.</text>
</comment>
<feature type="binding site" evidence="8">
    <location>
        <position position="222"/>
    </location>
    <ligand>
        <name>ATP</name>
        <dbReference type="ChEBI" id="CHEBI:30616"/>
    </ligand>
</feature>
<evidence type="ECO:0000256" key="5">
    <source>
        <dbReference type="ARBA" id="ARBA00022840"/>
    </source>
</evidence>
<evidence type="ECO:0000256" key="2">
    <source>
        <dbReference type="ARBA" id="ARBA00022598"/>
    </source>
</evidence>
<dbReference type="GO" id="GO:0004359">
    <property type="term" value="F:glutaminase activity"/>
    <property type="evidence" value="ECO:0007669"/>
    <property type="project" value="InterPro"/>
</dbReference>
<dbReference type="GO" id="GO:0003952">
    <property type="term" value="F:NAD+ synthase (glutamine-hydrolyzing) activity"/>
    <property type="evidence" value="ECO:0007669"/>
    <property type="project" value="InterPro"/>
</dbReference>
<name>A0A841GW49_9BACT</name>
<dbReference type="Gene3D" id="3.40.50.620">
    <property type="entry name" value="HUPs"/>
    <property type="match status" value="1"/>
</dbReference>
<feature type="binding site" evidence="8">
    <location>
        <position position="171"/>
    </location>
    <ligand>
        <name>ATP</name>
        <dbReference type="ChEBI" id="CHEBI:30616"/>
    </ligand>
</feature>
<keyword evidence="12" id="KW-0812">Transmembrane</keyword>
<feature type="binding site" evidence="8">
    <location>
        <position position="200"/>
    </location>
    <ligand>
        <name>ATP</name>
        <dbReference type="ChEBI" id="CHEBI:30616"/>
    </ligand>
</feature>
<keyword evidence="12" id="KW-1133">Transmembrane helix</keyword>
<dbReference type="PANTHER" id="PTHR23090">
    <property type="entry name" value="NH 3 /GLUTAMINE-DEPENDENT NAD + SYNTHETASE"/>
    <property type="match status" value="1"/>
</dbReference>
<evidence type="ECO:0000256" key="9">
    <source>
        <dbReference type="RuleBase" id="RU003811"/>
    </source>
</evidence>
<feature type="binding site" evidence="8">
    <location>
        <position position="34"/>
    </location>
    <ligand>
        <name>Mg(2+)</name>
        <dbReference type="ChEBI" id="CHEBI:18420"/>
    </ligand>
</feature>
<comment type="catalytic activity">
    <reaction evidence="8 10">
        <text>deamido-NAD(+) + NH4(+) + ATP = AMP + diphosphate + NAD(+) + H(+)</text>
        <dbReference type="Rhea" id="RHEA:21188"/>
        <dbReference type="ChEBI" id="CHEBI:15378"/>
        <dbReference type="ChEBI" id="CHEBI:28938"/>
        <dbReference type="ChEBI" id="CHEBI:30616"/>
        <dbReference type="ChEBI" id="CHEBI:33019"/>
        <dbReference type="ChEBI" id="CHEBI:57540"/>
        <dbReference type="ChEBI" id="CHEBI:58437"/>
        <dbReference type="ChEBI" id="CHEBI:456215"/>
        <dbReference type="EC" id="6.3.1.5"/>
    </reaction>
</comment>
<accession>A0A841GW49</accession>
<comment type="function">
    <text evidence="8">Catalyzes the ATP-dependent amidation of deamido-NAD to form NAD. Uses ammonia as a nitrogen source.</text>
</comment>
<dbReference type="InterPro" id="IPR014729">
    <property type="entry name" value="Rossmann-like_a/b/a_fold"/>
</dbReference>
<dbReference type="RefSeq" id="WP_184620021.1">
    <property type="nucleotide sequence ID" value="NZ_JACHEX010000008.1"/>
</dbReference>
<feature type="domain" description="NAD/GMP synthase" evidence="13">
    <location>
        <begin position="7"/>
        <end position="92"/>
    </location>
</feature>
<dbReference type="SUPFAM" id="SSF52402">
    <property type="entry name" value="Adenine nucleotide alpha hydrolases-like"/>
    <property type="match status" value="1"/>
</dbReference>
<sequence>MLMKKSEKIVNFLRETVAQYHFRGVVLGVSGGLDSAVVLALLVKAFDRNKIKCFILPERDSPKDSVKDAVFVCKHFGVEYEIKNITNILRALGIYKYYPPAFFVPWKVKENFAKKRWQKYKEKGNPFEFDIEGIEDEEFLKGISYYRAKHRVRMVYLYKEAERRNYAVVGTTNKTEFLTGLYVKWGDDSTDIEPILHLYKTQVYELAKELNVPEKIIIKPASPDLIPGLSDEEIFGLDYFTLDRILDKLVNNKSLDDEDPEKVKLVKKLYQIGKKRNSLRNISMVDDSYGT</sequence>
<reference evidence="14 15" key="1">
    <citation type="submission" date="2020-08" db="EMBL/GenBank/DDBJ databases">
        <title>Genomic Encyclopedia of Type Strains, Phase IV (KMG-IV): sequencing the most valuable type-strain genomes for metagenomic binning, comparative biology and taxonomic classification.</title>
        <authorList>
            <person name="Goeker M."/>
        </authorList>
    </citation>
    <scope>NUCLEOTIDE SEQUENCE [LARGE SCALE GENOMIC DNA]</scope>
    <source>
        <strain evidence="14 15">DSM 13481</strain>
    </source>
</reference>
<comment type="pathway">
    <text evidence="8 11">Cofactor biosynthesis; NAD(+) biosynthesis; NAD(+) from deamido-NAD(+) (ammonia route): step 1/1.</text>
</comment>
<proteinExistence type="inferred from homology"/>
<gene>
    <name evidence="8" type="primary">nadE</name>
    <name evidence="14" type="ORF">HNP65_001922</name>
</gene>
<evidence type="ECO:0000256" key="3">
    <source>
        <dbReference type="ARBA" id="ARBA00022723"/>
    </source>
</evidence>
<comment type="caution">
    <text evidence="8">Lacks conserved residue(s) required for the propagation of feature annotation.</text>
</comment>
<feature type="binding site" evidence="8">
    <location>
        <begin position="28"/>
        <end position="35"/>
    </location>
    <ligand>
        <name>ATP</name>
        <dbReference type="ChEBI" id="CHEBI:30616"/>
    </ligand>
</feature>
<dbReference type="InterPro" id="IPR022926">
    <property type="entry name" value="NH(3)-dep_NAD(+)_synth"/>
</dbReference>
<dbReference type="GO" id="GO:0005737">
    <property type="term" value="C:cytoplasm"/>
    <property type="evidence" value="ECO:0007669"/>
    <property type="project" value="InterPro"/>
</dbReference>
<feature type="binding site" description="in other chain" evidence="8">
    <location>
        <position position="184"/>
    </location>
    <ligand>
        <name>deamido-NAD(+)</name>
        <dbReference type="ChEBI" id="CHEBI:58437"/>
        <note>ligand shared between two neighboring subunits</note>
    </ligand>
</feature>
<dbReference type="Proteomes" id="UP000555828">
    <property type="component" value="Unassembled WGS sequence"/>
</dbReference>
<keyword evidence="15" id="KW-1185">Reference proteome</keyword>
<dbReference type="InterPro" id="IPR003694">
    <property type="entry name" value="NAD_synthase"/>
</dbReference>
<evidence type="ECO:0000259" key="13">
    <source>
        <dbReference type="Pfam" id="PF02540"/>
    </source>
</evidence>
<dbReference type="PANTHER" id="PTHR23090:SF9">
    <property type="entry name" value="GLUTAMINE-DEPENDENT NAD(+) SYNTHETASE"/>
    <property type="match status" value="1"/>
</dbReference>
<keyword evidence="6 8" id="KW-0460">Magnesium</keyword>
<feature type="binding site" evidence="8">
    <location>
        <position position="176"/>
    </location>
    <ligand>
        <name>Mg(2+)</name>
        <dbReference type="ChEBI" id="CHEBI:18420"/>
    </ligand>
</feature>
<dbReference type="UniPathway" id="UPA00253">
    <property type="reaction ID" value="UER00333"/>
</dbReference>
<dbReference type="CDD" id="cd00553">
    <property type="entry name" value="NAD_synthase"/>
    <property type="match status" value="1"/>
</dbReference>
<evidence type="ECO:0000313" key="14">
    <source>
        <dbReference type="EMBL" id="MBB6063451.1"/>
    </source>
</evidence>
<evidence type="ECO:0000256" key="6">
    <source>
        <dbReference type="ARBA" id="ARBA00022842"/>
    </source>
</evidence>
<keyword evidence="4 8" id="KW-0547">Nucleotide-binding</keyword>
<keyword evidence="7 8" id="KW-0520">NAD</keyword>
<dbReference type="HAMAP" id="MF_00193">
    <property type="entry name" value="NadE_ammonia_dep"/>
    <property type="match status" value="1"/>
</dbReference>
<evidence type="ECO:0000256" key="7">
    <source>
        <dbReference type="ARBA" id="ARBA00023027"/>
    </source>
</evidence>
<comment type="similarity">
    <text evidence="1 8 9">Belongs to the NAD synthetase family.</text>
</comment>
<feature type="domain" description="NAD/GMP synthase" evidence="13">
    <location>
        <begin position="147"/>
        <end position="264"/>
    </location>
</feature>
<dbReference type="NCBIfam" id="TIGR00552">
    <property type="entry name" value="nadE"/>
    <property type="match status" value="2"/>
</dbReference>
<evidence type="ECO:0000256" key="8">
    <source>
        <dbReference type="HAMAP-Rule" id="MF_00193"/>
    </source>
</evidence>
<dbReference type="GO" id="GO:0008795">
    <property type="term" value="F:NAD+ synthase activity"/>
    <property type="evidence" value="ECO:0007669"/>
    <property type="project" value="UniProtKB-UniRule"/>
</dbReference>
<evidence type="ECO:0000256" key="10">
    <source>
        <dbReference type="RuleBase" id="RU003812"/>
    </source>
</evidence>
<feature type="transmembrane region" description="Helical" evidence="12">
    <location>
        <begin position="20"/>
        <end position="43"/>
    </location>
</feature>
<feature type="binding site" description="in other chain" evidence="8">
    <location>
        <position position="151"/>
    </location>
    <ligand>
        <name>deamido-NAD(+)</name>
        <dbReference type="ChEBI" id="CHEBI:58437"/>
        <note>ligand shared between two neighboring subunits</note>
    </ligand>
</feature>
<dbReference type="GO" id="GO:0046872">
    <property type="term" value="F:metal ion binding"/>
    <property type="evidence" value="ECO:0007669"/>
    <property type="project" value="UniProtKB-KW"/>
</dbReference>
<dbReference type="InterPro" id="IPR022310">
    <property type="entry name" value="NAD/GMP_synthase"/>
</dbReference>
<dbReference type="AlphaFoldDB" id="A0A841GW49"/>
<keyword evidence="12" id="KW-0472">Membrane</keyword>
<dbReference type="EMBL" id="JACHEX010000008">
    <property type="protein sequence ID" value="MBB6063451.1"/>
    <property type="molecule type" value="Genomic_DNA"/>
</dbReference>
<comment type="caution">
    <text evidence="14">The sequence shown here is derived from an EMBL/GenBank/DDBJ whole genome shotgun (WGS) entry which is preliminary data.</text>
</comment>
<dbReference type="EC" id="6.3.1.5" evidence="8 10"/>
<dbReference type="GO" id="GO:0005524">
    <property type="term" value="F:ATP binding"/>
    <property type="evidence" value="ECO:0007669"/>
    <property type="project" value="UniProtKB-UniRule"/>
</dbReference>
<keyword evidence="3 8" id="KW-0479">Metal-binding</keyword>
<evidence type="ECO:0000256" key="1">
    <source>
        <dbReference type="ARBA" id="ARBA00005859"/>
    </source>
</evidence>
<dbReference type="GO" id="GO:0009435">
    <property type="term" value="P:NAD+ biosynthetic process"/>
    <property type="evidence" value="ECO:0007669"/>
    <property type="project" value="UniProtKB-UniRule"/>
</dbReference>
<organism evidence="14 15">
    <name type="scientific">Thermosipho japonicus</name>
    <dbReference type="NCBI Taxonomy" id="90323"/>
    <lineage>
        <taxon>Bacteria</taxon>
        <taxon>Thermotogati</taxon>
        <taxon>Thermotogota</taxon>
        <taxon>Thermotogae</taxon>
        <taxon>Thermotogales</taxon>
        <taxon>Fervidobacteriaceae</taxon>
        <taxon>Thermosipho</taxon>
    </lineage>
</organism>
<evidence type="ECO:0000256" key="12">
    <source>
        <dbReference type="SAM" id="Phobius"/>
    </source>
</evidence>